<dbReference type="SMART" id="SM00408">
    <property type="entry name" value="IGc2"/>
    <property type="match status" value="5"/>
</dbReference>
<dbReference type="AlphaFoldDB" id="A0AAN7S774"/>
<evidence type="ECO:0000256" key="6">
    <source>
        <dbReference type="ARBA" id="ARBA00023136"/>
    </source>
</evidence>
<dbReference type="InterPro" id="IPR013783">
    <property type="entry name" value="Ig-like_fold"/>
</dbReference>
<feature type="domain" description="Ig-like" evidence="11">
    <location>
        <begin position="405"/>
        <end position="484"/>
    </location>
</feature>
<organism evidence="13 14">
    <name type="scientific">Aquatica leii</name>
    <dbReference type="NCBI Taxonomy" id="1421715"/>
    <lineage>
        <taxon>Eukaryota</taxon>
        <taxon>Metazoa</taxon>
        <taxon>Ecdysozoa</taxon>
        <taxon>Arthropoda</taxon>
        <taxon>Hexapoda</taxon>
        <taxon>Insecta</taxon>
        <taxon>Pterygota</taxon>
        <taxon>Neoptera</taxon>
        <taxon>Endopterygota</taxon>
        <taxon>Coleoptera</taxon>
        <taxon>Polyphaga</taxon>
        <taxon>Elateriformia</taxon>
        <taxon>Elateroidea</taxon>
        <taxon>Lampyridae</taxon>
        <taxon>Luciolinae</taxon>
        <taxon>Aquatica</taxon>
    </lineage>
</organism>
<dbReference type="InterPro" id="IPR036116">
    <property type="entry name" value="FN3_sf"/>
</dbReference>
<keyword evidence="2 10" id="KW-0812">Transmembrane</keyword>
<dbReference type="InterPro" id="IPR003598">
    <property type="entry name" value="Ig_sub2"/>
</dbReference>
<evidence type="ECO:0000256" key="4">
    <source>
        <dbReference type="ARBA" id="ARBA00022737"/>
    </source>
</evidence>
<dbReference type="InterPro" id="IPR003961">
    <property type="entry name" value="FN3_dom"/>
</dbReference>
<dbReference type="Gene3D" id="2.60.40.10">
    <property type="entry name" value="Immunoglobulins"/>
    <property type="match status" value="8"/>
</dbReference>
<keyword evidence="3" id="KW-0732">Signal</keyword>
<feature type="domain" description="Fibronectin type-III" evidence="12">
    <location>
        <begin position="513"/>
        <end position="610"/>
    </location>
</feature>
<keyword evidence="5 10" id="KW-1133">Transmembrane helix</keyword>
<dbReference type="GO" id="GO:0007156">
    <property type="term" value="P:homophilic cell adhesion via plasma membrane adhesion molecules"/>
    <property type="evidence" value="ECO:0007669"/>
    <property type="project" value="TreeGrafter"/>
</dbReference>
<feature type="region of interest" description="Disordered" evidence="9">
    <location>
        <begin position="1099"/>
        <end position="1143"/>
    </location>
</feature>
<dbReference type="PROSITE" id="PS50853">
    <property type="entry name" value="FN3"/>
    <property type="match status" value="2"/>
</dbReference>
<keyword evidence="4" id="KW-0677">Repeat</keyword>
<evidence type="ECO:0000256" key="5">
    <source>
        <dbReference type="ARBA" id="ARBA00022989"/>
    </source>
</evidence>
<dbReference type="SMART" id="SM00409">
    <property type="entry name" value="IG"/>
    <property type="match status" value="5"/>
</dbReference>
<evidence type="ECO:0000259" key="11">
    <source>
        <dbReference type="PROSITE" id="PS50835"/>
    </source>
</evidence>
<keyword evidence="14" id="KW-1185">Reference proteome</keyword>
<feature type="domain" description="Ig-like" evidence="11">
    <location>
        <begin position="209"/>
        <end position="295"/>
    </location>
</feature>
<evidence type="ECO:0000256" key="1">
    <source>
        <dbReference type="ARBA" id="ARBA00004167"/>
    </source>
</evidence>
<dbReference type="SUPFAM" id="SSF49265">
    <property type="entry name" value="Fibronectin type III"/>
    <property type="match status" value="2"/>
</dbReference>
<dbReference type="PANTHER" id="PTHR10075:SF100">
    <property type="entry name" value="FASCICLIN-2"/>
    <property type="match status" value="1"/>
</dbReference>
<dbReference type="GO" id="GO:0098632">
    <property type="term" value="F:cell-cell adhesion mediator activity"/>
    <property type="evidence" value="ECO:0007669"/>
    <property type="project" value="TreeGrafter"/>
</dbReference>
<evidence type="ECO:0000313" key="14">
    <source>
        <dbReference type="Proteomes" id="UP001353858"/>
    </source>
</evidence>
<keyword evidence="7" id="KW-1015">Disulfide bond</keyword>
<dbReference type="SMART" id="SM00060">
    <property type="entry name" value="FN3"/>
    <property type="match status" value="3"/>
</dbReference>
<proteinExistence type="predicted"/>
<evidence type="ECO:0000256" key="3">
    <source>
        <dbReference type="ARBA" id="ARBA00022729"/>
    </source>
</evidence>
<dbReference type="FunFam" id="2.60.40.10:FF:001167">
    <property type="entry name" value="Roundabout 2, isoform B"/>
    <property type="match status" value="1"/>
</dbReference>
<feature type="transmembrane region" description="Helical" evidence="10">
    <location>
        <begin position="857"/>
        <end position="879"/>
    </location>
</feature>
<dbReference type="SUPFAM" id="SSF48726">
    <property type="entry name" value="Immunoglobulin"/>
    <property type="match status" value="5"/>
</dbReference>
<feature type="domain" description="Ig-like" evidence="11">
    <location>
        <begin position="21"/>
        <end position="111"/>
    </location>
</feature>
<dbReference type="InterPro" id="IPR013098">
    <property type="entry name" value="Ig_I-set"/>
</dbReference>
<dbReference type="FunFam" id="2.60.40.10:FF:000026">
    <property type="entry name" value="roundabout homolog 2 isoform X1"/>
    <property type="match status" value="1"/>
</dbReference>
<evidence type="ECO:0000313" key="13">
    <source>
        <dbReference type="EMBL" id="KAK4874411.1"/>
    </source>
</evidence>
<dbReference type="FunFam" id="2.60.40.10:FF:000032">
    <property type="entry name" value="palladin isoform X1"/>
    <property type="match status" value="2"/>
</dbReference>
<dbReference type="GO" id="GO:0007411">
    <property type="term" value="P:axon guidance"/>
    <property type="evidence" value="ECO:0007669"/>
    <property type="project" value="TreeGrafter"/>
</dbReference>
<dbReference type="PROSITE" id="PS50835">
    <property type="entry name" value="IG_LIKE"/>
    <property type="match status" value="5"/>
</dbReference>
<dbReference type="PANTHER" id="PTHR10075">
    <property type="entry name" value="BASIGIN RELATED"/>
    <property type="match status" value="1"/>
</dbReference>
<feature type="domain" description="Fibronectin type-III" evidence="12">
    <location>
        <begin position="737"/>
        <end position="831"/>
    </location>
</feature>
<dbReference type="InterPro" id="IPR036179">
    <property type="entry name" value="Ig-like_dom_sf"/>
</dbReference>
<dbReference type="CDD" id="cd00063">
    <property type="entry name" value="FN3"/>
    <property type="match status" value="2"/>
</dbReference>
<keyword evidence="6 10" id="KW-0472">Membrane</keyword>
<comment type="caution">
    <text evidence="13">The sequence shown here is derived from an EMBL/GenBank/DDBJ whole genome shotgun (WGS) entry which is preliminary data.</text>
</comment>
<dbReference type="GO" id="GO:0030424">
    <property type="term" value="C:axon"/>
    <property type="evidence" value="ECO:0007669"/>
    <property type="project" value="TreeGrafter"/>
</dbReference>
<dbReference type="EMBL" id="JARPUR010000006">
    <property type="protein sequence ID" value="KAK4874411.1"/>
    <property type="molecule type" value="Genomic_DNA"/>
</dbReference>
<accession>A0AAN7S774</accession>
<feature type="domain" description="Ig-like" evidence="11">
    <location>
        <begin position="117"/>
        <end position="201"/>
    </location>
</feature>
<name>A0AAN7S774_9COLE</name>
<evidence type="ECO:0000259" key="12">
    <source>
        <dbReference type="PROSITE" id="PS50853"/>
    </source>
</evidence>
<evidence type="ECO:0000256" key="8">
    <source>
        <dbReference type="ARBA" id="ARBA00023319"/>
    </source>
</evidence>
<dbReference type="FunFam" id="2.60.40.10:FF:000008">
    <property type="entry name" value="roundabout homolog 2 isoform X2"/>
    <property type="match status" value="1"/>
</dbReference>
<dbReference type="FunFam" id="2.60.40.10:FF:000189">
    <property type="entry name" value="Neogenin isoform 3"/>
    <property type="match status" value="1"/>
</dbReference>
<dbReference type="Proteomes" id="UP001353858">
    <property type="component" value="Unassembled WGS sequence"/>
</dbReference>
<reference evidence="14" key="1">
    <citation type="submission" date="2023-01" db="EMBL/GenBank/DDBJ databases">
        <title>Key to firefly adult light organ development and bioluminescence: homeobox transcription factors regulate luciferase expression and transportation to peroxisome.</title>
        <authorList>
            <person name="Fu X."/>
        </authorList>
    </citation>
    <scope>NUCLEOTIDE SEQUENCE [LARGE SCALE GENOMIC DNA]</scope>
</reference>
<evidence type="ECO:0000256" key="2">
    <source>
        <dbReference type="ARBA" id="ARBA00022692"/>
    </source>
</evidence>
<comment type="subcellular location">
    <subcellularLocation>
        <location evidence="1">Membrane</location>
        <topology evidence="1">Single-pass membrane protein</topology>
    </subcellularLocation>
</comment>
<evidence type="ECO:0000256" key="9">
    <source>
        <dbReference type="SAM" id="MobiDB-lite"/>
    </source>
</evidence>
<sequence length="1164" mass="127155">MDKISLEGVVAGYHYTNQQPPRIIEHPVDTTVARHEPATLNCHATGEPEPTISWYKDGSVVRTAQHRVLLPAGNLFFLKVVQSRKESDGGVYWCEATNALGKSRSRNATLTVAVLRDEFRLEPQSTRVAAGEDVLLECGPPRGTPEPQVTWRKDGHTLDLDKRLRLVDGSSLAITDARPSDDGRYQCVARNTAGIRESAIAVIKVHVKPFLVRPPEDIIALVGSTIEFSCGVGGDPLPDVLWRRNSPGGTMPLGRVRVLEDRSLRLERITLQDQGRYTCEADNPAGALTASATLTVHAVPTFNTKPSAQTVEVGQKVSFQCSAQGNPRPFVFWSFEGDRSLIFPGTPSGNFEAFASTDGHSTLILRNAQVQNSGTVITCSAVNTAGSASARTRLTVTSKEDRPPPVIIRGPVNQSLPIQSLAVLSCDATGNPEPSIDWYKEDVPVRPSEKIKMVKPGKLEIYNLIKEDSGMYTCVASSKGGKATWSGHLLVENPKNPNINFFKAPDAVMLPGPPSRPHALNQSEGSVTITWTQNNKIGSSSLLGYQVELFGKEDGVTPTWTIVGRRISGPTFTQHLLTPGIAYTFLIRAENAHGLGPPSQLSEAIFVGSESSLSWGNPEVTELSEARASLISDNIVHLVETMPILPTAVKIVWEIIDAQYVEGLYIYYVPVDGAPDLPKSYGMLTVLHTGGTSAFTVNNLAKWSRYEFFLVPFYKTVEGMPSNSRIVRTLEDVPDEAPSHMEALLLNSTTVYLKWKGPPSASLNGELQGYRVEVKANKSDAELDTVTVGTNPTLLLGNLSTGVTYHVRVAATTRSGVGPYSVPAMLRLDPASRISDHHQQRPIGAEMQPGEFVTETWFMALLISMVTVMILLFGAMMLVRRRQMLAKKALPASRSNGGVLTTPLAMKQEAPLWLDKESLPEYVTTLPEYAKLNAQDYAREYNSLNAQNNVLGQSAHNNINIHSNPIHQIDFNRLNCNSDGNFKSFSELSRHYDKNLKDYSNMQVQDYASPTLGIESGRTSIADYAEVDSNMAAQQTGATSPAPYATTTLVTGTRRIANSLGWNQKCASSSPDEPIYPAINGGYYNRSVYSDSYFPTTHTLKRNKRERKGSSGNPPDLVSPNQPVYARVGPPGTTWRGPAPSLTSFIPQKQMYHASTRSEPGNML</sequence>
<dbReference type="Pfam" id="PF07679">
    <property type="entry name" value="I-set"/>
    <property type="match status" value="5"/>
</dbReference>
<gene>
    <name evidence="13" type="ORF">RN001_013771</name>
</gene>
<dbReference type="InterPro" id="IPR003599">
    <property type="entry name" value="Ig_sub"/>
</dbReference>
<dbReference type="GO" id="GO:0070593">
    <property type="term" value="P:dendrite self-avoidance"/>
    <property type="evidence" value="ECO:0007669"/>
    <property type="project" value="TreeGrafter"/>
</dbReference>
<dbReference type="GO" id="GO:0005886">
    <property type="term" value="C:plasma membrane"/>
    <property type="evidence" value="ECO:0007669"/>
    <property type="project" value="TreeGrafter"/>
</dbReference>
<evidence type="ECO:0000256" key="10">
    <source>
        <dbReference type="SAM" id="Phobius"/>
    </source>
</evidence>
<dbReference type="FunFam" id="2.60.40.10:FF:000028">
    <property type="entry name" value="Neuronal cell adhesion molecule"/>
    <property type="match status" value="1"/>
</dbReference>
<evidence type="ECO:0000256" key="7">
    <source>
        <dbReference type="ARBA" id="ARBA00023157"/>
    </source>
</evidence>
<protein>
    <submittedName>
        <fullName evidence="13">Uncharacterized protein</fullName>
    </submittedName>
</protein>
<feature type="domain" description="Ig-like" evidence="11">
    <location>
        <begin position="300"/>
        <end position="397"/>
    </location>
</feature>
<dbReference type="InterPro" id="IPR007110">
    <property type="entry name" value="Ig-like_dom"/>
</dbReference>
<dbReference type="Pfam" id="PF00041">
    <property type="entry name" value="fn3"/>
    <property type="match status" value="2"/>
</dbReference>
<keyword evidence="8" id="KW-0393">Immunoglobulin domain</keyword>